<evidence type="ECO:0000313" key="7">
    <source>
        <dbReference type="Proteomes" id="UP000008138"/>
    </source>
</evidence>
<dbReference type="InterPro" id="IPR011611">
    <property type="entry name" value="PfkB_dom"/>
</dbReference>
<dbReference type="GO" id="GO:0006796">
    <property type="term" value="P:phosphate-containing compound metabolic process"/>
    <property type="evidence" value="ECO:0007669"/>
    <property type="project" value="UniProtKB-ARBA"/>
</dbReference>
<proteinExistence type="inferred from homology"/>
<feature type="domain" description="Carbohydrate kinase PfkB" evidence="5">
    <location>
        <begin position="1"/>
        <end position="285"/>
    </location>
</feature>
<organism evidence="6 7">
    <name type="scientific">Thermoproteus uzoniensis (strain 768-20)</name>
    <dbReference type="NCBI Taxonomy" id="999630"/>
    <lineage>
        <taxon>Archaea</taxon>
        <taxon>Thermoproteota</taxon>
        <taxon>Thermoprotei</taxon>
        <taxon>Thermoproteales</taxon>
        <taxon>Thermoproteaceae</taxon>
        <taxon>Thermoproteus</taxon>
    </lineage>
</organism>
<sequence length="299" mass="32007">MPSVVALGHLLMDIQLYLADKPDVGEAALVGELRYGGGGSASNFAVAARRLGLASAIITSVGFDGFGRVLLEELMREGVDISRVKIVIGQQTGTSFLLVYPSGDVKVFEYVGASEAVEPKDLSDAAFKGFDHLHITMYRLDTAVHAARLAKKLGLSVSVDPGRIWSARGLDYLRELLAEADYLLLNESEFRALLRGDVGEAFGLGIDMVIVKRGPQGATAYLRSGEIFEAWGFKVEAVDTTGAGDAFDAAFLAALLEGRGVDYALRFANAAGALKTTRKGARSSPTREEVEKFLATRNI</sequence>
<dbReference type="KEGG" id="tuz:TUZN_1363"/>
<evidence type="ECO:0000313" key="6">
    <source>
        <dbReference type="EMBL" id="AEA12839.1"/>
    </source>
</evidence>
<dbReference type="SUPFAM" id="SSF53613">
    <property type="entry name" value="Ribokinase-like"/>
    <property type="match status" value="1"/>
</dbReference>
<dbReference type="RefSeq" id="WP_013680175.1">
    <property type="nucleotide sequence ID" value="NC_015315.1"/>
</dbReference>
<reference key="2">
    <citation type="submission" date="2011-03" db="EMBL/GenBank/DDBJ databases">
        <title>Complete genome sequence of the thermoacidophilic crenarchaeon Thermoproteus uzoniensis 768-20.</title>
        <authorList>
            <person name="Mardanov A.V."/>
            <person name="Gumerov V.M."/>
            <person name="Beletsky A.V."/>
            <person name="Prokofeva M.I."/>
            <person name="Bonch-Osmolovskaya E.A."/>
            <person name="Ravin N.V."/>
            <person name="Skryabin K.G."/>
        </authorList>
    </citation>
    <scope>NUCLEOTIDE SEQUENCE</scope>
    <source>
        <strain>768-20</strain>
    </source>
</reference>
<dbReference type="InterPro" id="IPR002173">
    <property type="entry name" value="Carboh/pur_kinase_PfkB_CS"/>
</dbReference>
<evidence type="ECO:0000256" key="3">
    <source>
        <dbReference type="ARBA" id="ARBA00022777"/>
    </source>
</evidence>
<keyword evidence="2 4" id="KW-0808">Transferase</keyword>
<dbReference type="eggNOG" id="arCOG00014">
    <property type="taxonomic scope" value="Archaea"/>
</dbReference>
<name>F2L1A3_THEU7</name>
<evidence type="ECO:0000256" key="4">
    <source>
        <dbReference type="RuleBase" id="RU003704"/>
    </source>
</evidence>
<dbReference type="Gene3D" id="3.40.1190.20">
    <property type="match status" value="1"/>
</dbReference>
<dbReference type="PANTHER" id="PTHR10584:SF166">
    <property type="entry name" value="RIBOKINASE"/>
    <property type="match status" value="1"/>
</dbReference>
<evidence type="ECO:0000259" key="5">
    <source>
        <dbReference type="Pfam" id="PF00294"/>
    </source>
</evidence>
<comment type="similarity">
    <text evidence="1 4">Belongs to the carbohydrate kinase PfkB family.</text>
</comment>
<evidence type="ECO:0000256" key="2">
    <source>
        <dbReference type="ARBA" id="ARBA00022679"/>
    </source>
</evidence>
<dbReference type="GeneID" id="10360890"/>
<dbReference type="PANTHER" id="PTHR10584">
    <property type="entry name" value="SUGAR KINASE"/>
    <property type="match status" value="1"/>
</dbReference>
<dbReference type="Proteomes" id="UP000008138">
    <property type="component" value="Chromosome"/>
</dbReference>
<dbReference type="EMBL" id="CP002590">
    <property type="protein sequence ID" value="AEA12839.1"/>
    <property type="molecule type" value="Genomic_DNA"/>
</dbReference>
<evidence type="ECO:0000256" key="1">
    <source>
        <dbReference type="ARBA" id="ARBA00010688"/>
    </source>
</evidence>
<reference evidence="6 7" key="1">
    <citation type="journal article" date="2011" name="J. Bacteriol.">
        <title>Complete genome sequence of the thermoacidophilic crenarchaeon Thermoproteus uzoniensis 768-20.</title>
        <authorList>
            <person name="Mardanov A.V."/>
            <person name="Gumerov V.M."/>
            <person name="Beletsky A.V."/>
            <person name="Prokofeva M.I."/>
            <person name="Bonch-Osmolovskaya E.A."/>
            <person name="Ravin N.V."/>
            <person name="Skryabin K.G."/>
        </authorList>
    </citation>
    <scope>NUCLEOTIDE SEQUENCE [LARGE SCALE GENOMIC DNA]</scope>
    <source>
        <strain evidence="6 7">768-20</strain>
    </source>
</reference>
<dbReference type="OrthoDB" id="26949at2157"/>
<dbReference type="InterPro" id="IPR029056">
    <property type="entry name" value="Ribokinase-like"/>
</dbReference>
<dbReference type="PROSITE" id="PS00584">
    <property type="entry name" value="PFKB_KINASES_2"/>
    <property type="match status" value="1"/>
</dbReference>
<dbReference type="STRING" id="999630.TUZN_1363"/>
<keyword evidence="3 4" id="KW-0418">Kinase</keyword>
<dbReference type="Pfam" id="PF00294">
    <property type="entry name" value="PfkB"/>
    <property type="match status" value="1"/>
</dbReference>
<dbReference type="AlphaFoldDB" id="F2L1A3"/>
<dbReference type="PRINTS" id="PR00990">
    <property type="entry name" value="RIBOKINASE"/>
</dbReference>
<gene>
    <name evidence="6" type="ordered locus">TUZN_1363</name>
</gene>
<protein>
    <submittedName>
        <fullName evidence="6">PfkB domain protein</fullName>
    </submittedName>
</protein>
<dbReference type="InterPro" id="IPR002139">
    <property type="entry name" value="Ribo/fructo_kinase"/>
</dbReference>
<keyword evidence="7" id="KW-1185">Reference proteome</keyword>
<dbReference type="GO" id="GO:0016301">
    <property type="term" value="F:kinase activity"/>
    <property type="evidence" value="ECO:0007669"/>
    <property type="project" value="UniProtKB-KW"/>
</dbReference>
<dbReference type="HOGENOM" id="CLU_027634_6_0_2"/>
<accession>F2L1A3</accession>